<proteinExistence type="inferred from homology"/>
<keyword evidence="5 14" id="KW-0812">Transmembrane</keyword>
<keyword evidence="10 14" id="KW-0472">Membrane</keyword>
<keyword evidence="8" id="KW-0915">Sodium</keyword>
<dbReference type="Proteomes" id="UP000001880">
    <property type="component" value="Chromosome"/>
</dbReference>
<dbReference type="InterPro" id="IPR050277">
    <property type="entry name" value="Sodium:Solute_Symporter"/>
</dbReference>
<comment type="subcellular location">
    <subcellularLocation>
        <location evidence="1">Cell membrane</location>
        <topology evidence="1">Multi-pass membrane protein</topology>
    </subcellularLocation>
</comment>
<dbReference type="Pfam" id="PF00474">
    <property type="entry name" value="SSF"/>
    <property type="match status" value="1"/>
</dbReference>
<evidence type="ECO:0000256" key="14">
    <source>
        <dbReference type="SAM" id="Phobius"/>
    </source>
</evidence>
<keyword evidence="6" id="KW-0769">Symport</keyword>
<evidence type="ECO:0000256" key="10">
    <source>
        <dbReference type="ARBA" id="ARBA00023136"/>
    </source>
</evidence>
<keyword evidence="3" id="KW-0813">Transport</keyword>
<name>D0LK84_HALO1</name>
<keyword evidence="4" id="KW-1003">Cell membrane</keyword>
<keyword evidence="7 14" id="KW-1133">Transmembrane helix</keyword>
<feature type="transmembrane region" description="Helical" evidence="14">
    <location>
        <begin position="195"/>
        <end position="217"/>
    </location>
</feature>
<evidence type="ECO:0000256" key="11">
    <source>
        <dbReference type="ARBA" id="ARBA00023201"/>
    </source>
</evidence>
<dbReference type="RefSeq" id="WP_012825745.1">
    <property type="nucleotide sequence ID" value="NC_013440.1"/>
</dbReference>
<evidence type="ECO:0000256" key="12">
    <source>
        <dbReference type="ARBA" id="ARBA00033708"/>
    </source>
</evidence>
<sequence>MRYLELIAERPRVWALFIGYMLFTMGLAWIGHKKTADIRSFAIGKGDMNPVVVGVTLAASIASTATFVINPGFVYVHGVSALIHLAGSVGFGVILGLVAMSTGFRRIGAKSGAVTLPQWIGDRYGSRGLSAFFAIINLGTLAFVVLIIGGLSIVMQQTLGLDNAESLILMVVFVFGYVFIGGAYAHAYTNTLQGIIMAIIAVIIIASGLPLLSGGFGEVADKLRAVDPNLLETINPASSLFGSFFSVYVSGFIIGFALVCQPHIMTKALYVKDDGAVWKYLAVTIVVSLTFSSLLIVGLYAHLAEIPAEALSRQDAVMTSYVTYTFSPNMKAIITVALMAAGMSTLDGILVALSSMVANDLFLNFAERGVLAEADKRQKGRAAHRVSQLVLVAIGVIALLISWNPPELLGIFGQVGVYGIVAASAVPILFGIAFPLMDRNGALLAALIGGLTHAVLYALGSWAVGAGVDLNTEAQQLGPLTLLLDLSAPQLGFRNPGVTATYGILASAFAAGAWLLRIRSRRGAAQAQ</sequence>
<evidence type="ECO:0000313" key="15">
    <source>
        <dbReference type="EMBL" id="ACY13118.1"/>
    </source>
</evidence>
<organism evidence="15 16">
    <name type="scientific">Haliangium ochraceum (strain DSM 14365 / JCM 11303 / SMP-2)</name>
    <dbReference type="NCBI Taxonomy" id="502025"/>
    <lineage>
        <taxon>Bacteria</taxon>
        <taxon>Pseudomonadati</taxon>
        <taxon>Myxococcota</taxon>
        <taxon>Polyangia</taxon>
        <taxon>Haliangiales</taxon>
        <taxon>Kofleriaceae</taxon>
        <taxon>Haliangium</taxon>
    </lineage>
</organism>
<evidence type="ECO:0000256" key="5">
    <source>
        <dbReference type="ARBA" id="ARBA00022692"/>
    </source>
</evidence>
<evidence type="ECO:0000256" key="2">
    <source>
        <dbReference type="ARBA" id="ARBA00006434"/>
    </source>
</evidence>
<feature type="transmembrane region" description="Helical" evidence="14">
    <location>
        <begin position="415"/>
        <end position="436"/>
    </location>
</feature>
<dbReference type="STRING" id="502025.Hoch_0478"/>
<dbReference type="GO" id="GO:0015293">
    <property type="term" value="F:symporter activity"/>
    <property type="evidence" value="ECO:0007669"/>
    <property type="project" value="UniProtKB-KW"/>
</dbReference>
<evidence type="ECO:0000256" key="4">
    <source>
        <dbReference type="ARBA" id="ARBA00022475"/>
    </source>
</evidence>
<dbReference type="PROSITE" id="PS50283">
    <property type="entry name" value="NA_SOLUT_SYMP_3"/>
    <property type="match status" value="1"/>
</dbReference>
<comment type="similarity">
    <text evidence="2 13">Belongs to the sodium:solute symporter (SSF) (TC 2.A.21) family.</text>
</comment>
<feature type="transmembrane region" description="Helical" evidence="14">
    <location>
        <begin position="131"/>
        <end position="155"/>
    </location>
</feature>
<dbReference type="InterPro" id="IPR001734">
    <property type="entry name" value="Na/solute_symporter"/>
</dbReference>
<dbReference type="Gene3D" id="1.20.1730.10">
    <property type="entry name" value="Sodium/glucose cotransporter"/>
    <property type="match status" value="1"/>
</dbReference>
<dbReference type="eggNOG" id="COG4145">
    <property type="taxonomic scope" value="Bacteria"/>
</dbReference>
<evidence type="ECO:0000256" key="8">
    <source>
        <dbReference type="ARBA" id="ARBA00023053"/>
    </source>
</evidence>
<feature type="transmembrane region" description="Helical" evidence="14">
    <location>
        <begin position="12"/>
        <end position="30"/>
    </location>
</feature>
<feature type="transmembrane region" description="Helical" evidence="14">
    <location>
        <begin position="443"/>
        <end position="464"/>
    </location>
</feature>
<dbReference type="KEGG" id="hoh:Hoch_0478"/>
<dbReference type="HOGENOM" id="CLU_018808_15_1_7"/>
<dbReference type="PANTHER" id="PTHR48086">
    <property type="entry name" value="SODIUM/PROLINE SYMPORTER-RELATED"/>
    <property type="match status" value="1"/>
</dbReference>
<dbReference type="GO" id="GO:0005886">
    <property type="term" value="C:plasma membrane"/>
    <property type="evidence" value="ECO:0007669"/>
    <property type="project" value="UniProtKB-SubCell"/>
</dbReference>
<dbReference type="AlphaFoldDB" id="D0LK84"/>
<dbReference type="InterPro" id="IPR038377">
    <property type="entry name" value="Na/Glc_symporter_sf"/>
</dbReference>
<accession>D0LK84</accession>
<comment type="catalytic activity">
    <reaction evidence="12">
        <text>L-proline(in) + Na(+)(in) = L-proline(out) + Na(+)(out)</text>
        <dbReference type="Rhea" id="RHEA:28967"/>
        <dbReference type="ChEBI" id="CHEBI:29101"/>
        <dbReference type="ChEBI" id="CHEBI:60039"/>
    </reaction>
</comment>
<dbReference type="GO" id="GO:0006814">
    <property type="term" value="P:sodium ion transport"/>
    <property type="evidence" value="ECO:0007669"/>
    <property type="project" value="UniProtKB-KW"/>
</dbReference>
<feature type="transmembrane region" description="Helical" evidence="14">
    <location>
        <begin position="499"/>
        <end position="516"/>
    </location>
</feature>
<feature type="transmembrane region" description="Helical" evidence="14">
    <location>
        <begin position="167"/>
        <end position="188"/>
    </location>
</feature>
<feature type="transmembrane region" description="Helical" evidence="14">
    <location>
        <begin position="386"/>
        <end position="403"/>
    </location>
</feature>
<feature type="transmembrane region" description="Helical" evidence="14">
    <location>
        <begin position="51"/>
        <end position="69"/>
    </location>
</feature>
<feature type="transmembrane region" description="Helical" evidence="14">
    <location>
        <begin position="81"/>
        <end position="100"/>
    </location>
</feature>
<feature type="transmembrane region" description="Helical" evidence="14">
    <location>
        <begin position="332"/>
        <end position="353"/>
    </location>
</feature>
<evidence type="ECO:0000256" key="1">
    <source>
        <dbReference type="ARBA" id="ARBA00004651"/>
    </source>
</evidence>
<dbReference type="EMBL" id="CP001804">
    <property type="protein sequence ID" value="ACY13118.1"/>
    <property type="molecule type" value="Genomic_DNA"/>
</dbReference>
<dbReference type="PANTHER" id="PTHR48086:SF3">
    <property type="entry name" value="SODIUM_PROLINE SYMPORTER"/>
    <property type="match status" value="1"/>
</dbReference>
<evidence type="ECO:0000256" key="13">
    <source>
        <dbReference type="RuleBase" id="RU362091"/>
    </source>
</evidence>
<keyword evidence="9" id="KW-0406">Ion transport</keyword>
<keyword evidence="11" id="KW-0739">Sodium transport</keyword>
<protein>
    <submittedName>
        <fullName evidence="15">Na+/solute symporter</fullName>
    </submittedName>
</protein>
<evidence type="ECO:0000256" key="7">
    <source>
        <dbReference type="ARBA" id="ARBA00022989"/>
    </source>
</evidence>
<evidence type="ECO:0000256" key="9">
    <source>
        <dbReference type="ARBA" id="ARBA00023065"/>
    </source>
</evidence>
<evidence type="ECO:0000256" key="3">
    <source>
        <dbReference type="ARBA" id="ARBA00022448"/>
    </source>
</evidence>
<feature type="transmembrane region" description="Helical" evidence="14">
    <location>
        <begin position="280"/>
        <end position="303"/>
    </location>
</feature>
<evidence type="ECO:0000313" key="16">
    <source>
        <dbReference type="Proteomes" id="UP000001880"/>
    </source>
</evidence>
<feature type="transmembrane region" description="Helical" evidence="14">
    <location>
        <begin position="237"/>
        <end position="259"/>
    </location>
</feature>
<reference evidence="15 16" key="1">
    <citation type="journal article" date="2010" name="Stand. Genomic Sci.">
        <title>Complete genome sequence of Haliangium ochraceum type strain (SMP-2).</title>
        <authorList>
            <consortium name="US DOE Joint Genome Institute (JGI-PGF)"/>
            <person name="Ivanova N."/>
            <person name="Daum C."/>
            <person name="Lang E."/>
            <person name="Abt B."/>
            <person name="Kopitz M."/>
            <person name="Saunders E."/>
            <person name="Lapidus A."/>
            <person name="Lucas S."/>
            <person name="Glavina Del Rio T."/>
            <person name="Nolan M."/>
            <person name="Tice H."/>
            <person name="Copeland A."/>
            <person name="Cheng J.F."/>
            <person name="Chen F."/>
            <person name="Bruce D."/>
            <person name="Goodwin L."/>
            <person name="Pitluck S."/>
            <person name="Mavromatis K."/>
            <person name="Pati A."/>
            <person name="Mikhailova N."/>
            <person name="Chen A."/>
            <person name="Palaniappan K."/>
            <person name="Land M."/>
            <person name="Hauser L."/>
            <person name="Chang Y.J."/>
            <person name="Jeffries C.D."/>
            <person name="Detter J.C."/>
            <person name="Brettin T."/>
            <person name="Rohde M."/>
            <person name="Goker M."/>
            <person name="Bristow J."/>
            <person name="Markowitz V."/>
            <person name="Eisen J.A."/>
            <person name="Hugenholtz P."/>
            <person name="Kyrpides N.C."/>
            <person name="Klenk H.P."/>
        </authorList>
    </citation>
    <scope>NUCLEOTIDE SEQUENCE [LARGE SCALE GENOMIC DNA]</scope>
    <source>
        <strain evidence="16">DSM 14365 / CIP 107738 / JCM 11303 / AJ 13395 / SMP-2</strain>
    </source>
</reference>
<gene>
    <name evidence="15" type="ordered locus">Hoch_0478</name>
</gene>
<keyword evidence="16" id="KW-1185">Reference proteome</keyword>
<evidence type="ECO:0000256" key="6">
    <source>
        <dbReference type="ARBA" id="ARBA00022847"/>
    </source>
</evidence>